<reference evidence="2 3" key="1">
    <citation type="journal article" date="2018" name="Front. Microbiol.">
        <title>Genome-Wide Analysis of Corynespora cassiicola Leaf Fall Disease Putative Effectors.</title>
        <authorList>
            <person name="Lopez D."/>
            <person name="Ribeiro S."/>
            <person name="Label P."/>
            <person name="Fumanal B."/>
            <person name="Venisse J.S."/>
            <person name="Kohler A."/>
            <person name="de Oliveira R.R."/>
            <person name="Labutti K."/>
            <person name="Lipzen A."/>
            <person name="Lail K."/>
            <person name="Bauer D."/>
            <person name="Ohm R.A."/>
            <person name="Barry K.W."/>
            <person name="Spatafora J."/>
            <person name="Grigoriev I.V."/>
            <person name="Martin F.M."/>
            <person name="Pujade-Renaud V."/>
        </authorList>
    </citation>
    <scope>NUCLEOTIDE SEQUENCE [LARGE SCALE GENOMIC DNA]</scope>
    <source>
        <strain evidence="2 3">Philippines</strain>
    </source>
</reference>
<accession>A0A2T2P1B3</accession>
<keyword evidence="1" id="KW-1133">Transmembrane helix</keyword>
<dbReference type="Proteomes" id="UP000240883">
    <property type="component" value="Unassembled WGS sequence"/>
</dbReference>
<keyword evidence="3" id="KW-1185">Reference proteome</keyword>
<feature type="transmembrane region" description="Helical" evidence="1">
    <location>
        <begin position="22"/>
        <end position="40"/>
    </location>
</feature>
<protein>
    <submittedName>
        <fullName evidence="2">Uncharacterized protein</fullName>
    </submittedName>
</protein>
<evidence type="ECO:0000256" key="1">
    <source>
        <dbReference type="SAM" id="Phobius"/>
    </source>
</evidence>
<keyword evidence="1" id="KW-0472">Membrane</keyword>
<dbReference type="AlphaFoldDB" id="A0A2T2P1B3"/>
<organism evidence="2 3">
    <name type="scientific">Corynespora cassiicola Philippines</name>
    <dbReference type="NCBI Taxonomy" id="1448308"/>
    <lineage>
        <taxon>Eukaryota</taxon>
        <taxon>Fungi</taxon>
        <taxon>Dikarya</taxon>
        <taxon>Ascomycota</taxon>
        <taxon>Pezizomycotina</taxon>
        <taxon>Dothideomycetes</taxon>
        <taxon>Pleosporomycetidae</taxon>
        <taxon>Pleosporales</taxon>
        <taxon>Corynesporascaceae</taxon>
        <taxon>Corynespora</taxon>
    </lineage>
</organism>
<gene>
    <name evidence="2" type="ORF">BS50DRAFT_570792</name>
</gene>
<name>A0A2T2P1B3_CORCC</name>
<proteinExistence type="predicted"/>
<sequence>MLCQTFMRVPQPSPRIIVGPHFLGNLFYGFVCFVSLYGAFRDFYRVKKKFPSVLGNCIG</sequence>
<keyword evidence="1" id="KW-0812">Transmembrane</keyword>
<evidence type="ECO:0000313" key="2">
    <source>
        <dbReference type="EMBL" id="PSN71433.1"/>
    </source>
</evidence>
<evidence type="ECO:0000313" key="3">
    <source>
        <dbReference type="Proteomes" id="UP000240883"/>
    </source>
</evidence>
<dbReference type="EMBL" id="KZ678131">
    <property type="protein sequence ID" value="PSN71433.1"/>
    <property type="molecule type" value="Genomic_DNA"/>
</dbReference>